<protein>
    <submittedName>
        <fullName evidence="1">Uncharacterized protein</fullName>
    </submittedName>
</protein>
<organism evidence="1 2">
    <name type="scientific">Bosea thiooxidans</name>
    <dbReference type="NCBI Taxonomy" id="53254"/>
    <lineage>
        <taxon>Bacteria</taxon>
        <taxon>Pseudomonadati</taxon>
        <taxon>Pseudomonadota</taxon>
        <taxon>Alphaproteobacteria</taxon>
        <taxon>Hyphomicrobiales</taxon>
        <taxon>Boseaceae</taxon>
        <taxon>Bosea</taxon>
    </lineage>
</organism>
<proteinExistence type="predicted"/>
<reference evidence="1 2" key="1">
    <citation type="submission" date="2017-02" db="EMBL/GenBank/DDBJ databases">
        <authorList>
            <person name="Peterson S.W."/>
        </authorList>
    </citation>
    <scope>NUCLEOTIDE SEQUENCE [LARGE SCALE GENOMIC DNA]</scope>
    <source>
        <strain evidence="1 2">DSM 9653</strain>
    </source>
</reference>
<sequence>MLVVALADQGLGKAPGVVATVENLRDDNGNRLVDVLTGIIEGGAAIGAVARGHLVIRTEPAGASVILDGVHVTFGAPPPETTAARAVGVPGATLAAIALEFGGHSPADADAIVALARITPLSSAAFQTKEILCD</sequence>
<accession>A0A1T5GI55</accession>
<gene>
    <name evidence="1" type="ORF">SAMN05660750_04083</name>
</gene>
<evidence type="ECO:0000313" key="1">
    <source>
        <dbReference type="EMBL" id="SKC08132.1"/>
    </source>
</evidence>
<dbReference type="EMBL" id="FUYX01000013">
    <property type="protein sequence ID" value="SKC08132.1"/>
    <property type="molecule type" value="Genomic_DNA"/>
</dbReference>
<dbReference type="Proteomes" id="UP000190130">
    <property type="component" value="Unassembled WGS sequence"/>
</dbReference>
<name>A0A1T5GI55_9HYPH</name>
<evidence type="ECO:0000313" key="2">
    <source>
        <dbReference type="Proteomes" id="UP000190130"/>
    </source>
</evidence>
<dbReference type="AlphaFoldDB" id="A0A1T5GI55"/>